<dbReference type="RefSeq" id="WP_338250834.1">
    <property type="nucleotide sequence ID" value="NZ_BSRI01000001.1"/>
</dbReference>
<sequence>MSSTAFWESLDALVSACEIFIDRPCGTAHPRYPDFTYPLDYGYLQGTLSNDGSGIDIWRGTMPGKRLTAIIVNVDLLKRDSEIKLLIGCTAEEQQTILRIHDQSSWGGAQSALLIPREPR</sequence>
<evidence type="ECO:0008006" key="3">
    <source>
        <dbReference type="Google" id="ProtNLM"/>
    </source>
</evidence>
<organism evidence="1 2">
    <name type="scientific">Dictyobacter halimunensis</name>
    <dbReference type="NCBI Taxonomy" id="3026934"/>
    <lineage>
        <taxon>Bacteria</taxon>
        <taxon>Bacillati</taxon>
        <taxon>Chloroflexota</taxon>
        <taxon>Ktedonobacteria</taxon>
        <taxon>Ktedonobacterales</taxon>
        <taxon>Dictyobacteraceae</taxon>
        <taxon>Dictyobacter</taxon>
    </lineage>
</organism>
<accession>A0ABQ6FU50</accession>
<dbReference type="SUPFAM" id="SSF50324">
    <property type="entry name" value="Inorganic pyrophosphatase"/>
    <property type="match status" value="1"/>
</dbReference>
<dbReference type="InterPro" id="IPR036649">
    <property type="entry name" value="Pyrophosphatase_sf"/>
</dbReference>
<evidence type="ECO:0000313" key="1">
    <source>
        <dbReference type="EMBL" id="GLV55991.1"/>
    </source>
</evidence>
<comment type="caution">
    <text evidence="1">The sequence shown here is derived from an EMBL/GenBank/DDBJ whole genome shotgun (WGS) entry which is preliminary data.</text>
</comment>
<proteinExistence type="predicted"/>
<reference evidence="1 2" key="1">
    <citation type="submission" date="2023-02" db="EMBL/GenBank/DDBJ databases">
        <title>Dictyobacter halimunensis sp. nov., a new member of the class Ktedonobacteria from forest soil in a geothermal area.</title>
        <authorList>
            <person name="Rachmania M.K."/>
            <person name="Ningsih F."/>
            <person name="Sakai Y."/>
            <person name="Yabe S."/>
            <person name="Yokota A."/>
            <person name="Sjamsuridzal W."/>
        </authorList>
    </citation>
    <scope>NUCLEOTIDE SEQUENCE [LARGE SCALE GENOMIC DNA]</scope>
    <source>
        <strain evidence="1 2">S3.2.2.5</strain>
    </source>
</reference>
<dbReference type="EMBL" id="BSRI01000001">
    <property type="protein sequence ID" value="GLV55991.1"/>
    <property type="molecule type" value="Genomic_DNA"/>
</dbReference>
<protein>
    <recommendedName>
        <fullName evidence="3">Inorganic pyrophosphatase</fullName>
    </recommendedName>
</protein>
<evidence type="ECO:0000313" key="2">
    <source>
        <dbReference type="Proteomes" id="UP001344906"/>
    </source>
</evidence>
<name>A0ABQ6FU50_9CHLR</name>
<gene>
    <name evidence="1" type="ORF">KDH_28350</name>
</gene>
<keyword evidence="2" id="KW-1185">Reference proteome</keyword>
<dbReference type="Proteomes" id="UP001344906">
    <property type="component" value="Unassembled WGS sequence"/>
</dbReference>